<accession>A0ABS0YMD9</accession>
<evidence type="ECO:0000313" key="9">
    <source>
        <dbReference type="Proteomes" id="UP000641025"/>
    </source>
</evidence>
<evidence type="ECO:0000256" key="1">
    <source>
        <dbReference type="ARBA" id="ARBA00000094"/>
    </source>
</evidence>
<organism evidence="8 9">
    <name type="scientific">Geomonas propionica</name>
    <dbReference type="NCBI Taxonomy" id="2798582"/>
    <lineage>
        <taxon>Bacteria</taxon>
        <taxon>Pseudomonadati</taxon>
        <taxon>Thermodesulfobacteriota</taxon>
        <taxon>Desulfuromonadia</taxon>
        <taxon>Geobacterales</taxon>
        <taxon>Geobacteraceae</taxon>
        <taxon>Geomonas</taxon>
    </lineage>
</organism>
<dbReference type="Proteomes" id="UP000641025">
    <property type="component" value="Unassembled WGS sequence"/>
</dbReference>
<reference evidence="8 9" key="1">
    <citation type="submission" date="2020-12" db="EMBL/GenBank/DDBJ databases">
        <title>Geomonas sp. Red259, isolated from paddy soil.</title>
        <authorList>
            <person name="Xu Z."/>
            <person name="Zhang Z."/>
            <person name="Masuda Y."/>
            <person name="Itoh H."/>
            <person name="Senoo K."/>
        </authorList>
    </citation>
    <scope>NUCLEOTIDE SEQUENCE [LARGE SCALE GENOMIC DNA]</scope>
    <source>
        <strain evidence="8 9">Red259</strain>
    </source>
</reference>
<evidence type="ECO:0000256" key="6">
    <source>
        <dbReference type="ARBA" id="ARBA00023295"/>
    </source>
</evidence>
<dbReference type="GO" id="GO:0016787">
    <property type="term" value="F:hydrolase activity"/>
    <property type="evidence" value="ECO:0007669"/>
    <property type="project" value="UniProtKB-KW"/>
</dbReference>
<proteinExistence type="inferred from homology"/>
<evidence type="ECO:0000313" key="8">
    <source>
        <dbReference type="EMBL" id="MBJ6799093.1"/>
    </source>
</evidence>
<comment type="caution">
    <text evidence="8">The sequence shown here is derived from an EMBL/GenBank/DDBJ whole genome shotgun (WGS) entry which is preliminary data.</text>
</comment>
<keyword evidence="4 8" id="KW-0378">Hydrolase</keyword>
<dbReference type="SUPFAM" id="SSF48208">
    <property type="entry name" value="Six-hairpin glycosidases"/>
    <property type="match status" value="1"/>
</dbReference>
<feature type="compositionally biased region" description="Basic and acidic residues" evidence="7">
    <location>
        <begin position="1"/>
        <end position="11"/>
    </location>
</feature>
<evidence type="ECO:0000256" key="7">
    <source>
        <dbReference type="SAM" id="MobiDB-lite"/>
    </source>
</evidence>
<sequence>MDEPLRREGQPHHRGPGKKGEGELPDGATQVTADTCSADQFASWRDDETLLLDECYREALRLLRENSTPAGVLASARTPKSSGRNYDSIFGRDAAICALGMALSGDPELLQSAEAGLLTLARHQARNGQIPKFVKPELAEVDFWYAGCVDATIWWLIAVHFVDRVAPQLGLSTRLSAHVVRALNWLECQEHQGWYLLQQNDCSDWADIMPRSGFVLYSNALWYWTKRLYDLPTTRETQRFARLIFNPFDNAVPDQKRVRLLRHYIRNRCRPEPFLLSYVNFSFWGEEIDIFGNILAYLTGLGARSDACKMVAAVTALNANDPHPVRVVGAPIEVGSPRWRPYMQRHRQNLPWQYHNGGAWPFVGGFWVILLASLGERSLARAELLKVANSCKVNGWEFNEWFQGQTGQPMGMPRQSWNAALYILAYRTVLCGARIFA</sequence>
<name>A0ABS0YMD9_9BACT</name>
<dbReference type="InterPro" id="IPR008928">
    <property type="entry name" value="6-hairpin_glycosidase_sf"/>
</dbReference>
<gene>
    <name evidence="8" type="ORF">JFN90_02970</name>
</gene>
<dbReference type="Gene3D" id="1.50.10.10">
    <property type="match status" value="2"/>
</dbReference>
<evidence type="ECO:0000256" key="4">
    <source>
        <dbReference type="ARBA" id="ARBA00022801"/>
    </source>
</evidence>
<keyword evidence="9" id="KW-1185">Reference proteome</keyword>
<dbReference type="InterPro" id="IPR012341">
    <property type="entry name" value="6hp_glycosidase-like_sf"/>
</dbReference>
<protein>
    <recommendedName>
        <fullName evidence="3">beta-fructofuranosidase</fullName>
        <ecNumber evidence="3">3.2.1.26</ecNumber>
    </recommendedName>
</protein>
<evidence type="ECO:0000256" key="2">
    <source>
        <dbReference type="ARBA" id="ARBA00007671"/>
    </source>
</evidence>
<comment type="catalytic activity">
    <reaction evidence="1">
        <text>Hydrolysis of terminal non-reducing beta-D-fructofuranoside residues in beta-D-fructofuranosides.</text>
        <dbReference type="EC" id="3.2.1.26"/>
    </reaction>
</comment>
<dbReference type="InterPro" id="IPR024746">
    <property type="entry name" value="Glyco_hydro_100"/>
</dbReference>
<evidence type="ECO:0000256" key="5">
    <source>
        <dbReference type="ARBA" id="ARBA00023277"/>
    </source>
</evidence>
<dbReference type="EMBL" id="JAEMHK010000002">
    <property type="protein sequence ID" value="MBJ6799093.1"/>
    <property type="molecule type" value="Genomic_DNA"/>
</dbReference>
<comment type="similarity">
    <text evidence="2">Belongs to the glycosyl hydrolase 100 family.</text>
</comment>
<dbReference type="EC" id="3.2.1.26" evidence="3"/>
<feature type="region of interest" description="Disordered" evidence="7">
    <location>
        <begin position="1"/>
        <end position="31"/>
    </location>
</feature>
<evidence type="ECO:0000256" key="3">
    <source>
        <dbReference type="ARBA" id="ARBA00012758"/>
    </source>
</evidence>
<keyword evidence="5" id="KW-0119">Carbohydrate metabolism</keyword>
<dbReference type="Pfam" id="PF12899">
    <property type="entry name" value="Glyco_hydro_100"/>
    <property type="match status" value="1"/>
</dbReference>
<keyword evidence="6" id="KW-0326">Glycosidase</keyword>